<keyword evidence="6" id="KW-0238">DNA-binding</keyword>
<evidence type="ECO:0000256" key="5">
    <source>
        <dbReference type="ARBA" id="ARBA00023015"/>
    </source>
</evidence>
<name>A0A2V5K7W2_9BACL</name>
<dbReference type="Gene3D" id="1.10.10.60">
    <property type="entry name" value="Homeodomain-like"/>
    <property type="match status" value="2"/>
</dbReference>
<evidence type="ECO:0000256" key="2">
    <source>
        <dbReference type="ARBA" id="ARBA00022490"/>
    </source>
</evidence>
<dbReference type="GO" id="GO:0003700">
    <property type="term" value="F:DNA-binding transcription factor activity"/>
    <property type="evidence" value="ECO:0007669"/>
    <property type="project" value="InterPro"/>
</dbReference>
<dbReference type="GO" id="GO:0000160">
    <property type="term" value="P:phosphorelay signal transduction system"/>
    <property type="evidence" value="ECO:0007669"/>
    <property type="project" value="UniProtKB-KW"/>
</dbReference>
<proteinExistence type="predicted"/>
<evidence type="ECO:0000256" key="7">
    <source>
        <dbReference type="ARBA" id="ARBA00023163"/>
    </source>
</evidence>
<accession>A0A2V5K7W2</accession>
<dbReference type="CDD" id="cd17536">
    <property type="entry name" value="REC_YesN-like"/>
    <property type="match status" value="1"/>
</dbReference>
<dbReference type="InterPro" id="IPR009057">
    <property type="entry name" value="Homeodomain-like_sf"/>
</dbReference>
<reference evidence="12 13" key="1">
    <citation type="submission" date="2018-05" db="EMBL/GenBank/DDBJ databases">
        <title>Paenibacillus flagellatus sp. nov., isolated from selenium mineral soil.</title>
        <authorList>
            <person name="Dai X."/>
        </authorList>
    </citation>
    <scope>NUCLEOTIDE SEQUENCE [LARGE SCALE GENOMIC DNA]</scope>
    <source>
        <strain evidence="12 13">DXL2</strain>
    </source>
</reference>
<dbReference type="EMBL" id="QJVJ01000006">
    <property type="protein sequence ID" value="PYI53923.1"/>
    <property type="molecule type" value="Genomic_DNA"/>
</dbReference>
<keyword evidence="3 8" id="KW-0597">Phosphoprotein</keyword>
<dbReference type="PANTHER" id="PTHR42713:SF3">
    <property type="entry name" value="TRANSCRIPTIONAL REGULATORY PROTEIN HPTR"/>
    <property type="match status" value="1"/>
</dbReference>
<evidence type="ECO:0000256" key="4">
    <source>
        <dbReference type="ARBA" id="ARBA00023012"/>
    </source>
</evidence>
<dbReference type="SMART" id="SM00448">
    <property type="entry name" value="REC"/>
    <property type="match status" value="1"/>
</dbReference>
<dbReference type="Pfam" id="PF17853">
    <property type="entry name" value="GGDEF_2"/>
    <property type="match status" value="1"/>
</dbReference>
<keyword evidence="13" id="KW-1185">Reference proteome</keyword>
<dbReference type="AlphaFoldDB" id="A0A2V5K7W2"/>
<keyword evidence="7" id="KW-0804">Transcription</keyword>
<feature type="domain" description="HTH araC/xylS-type" evidence="9">
    <location>
        <begin position="463"/>
        <end position="562"/>
    </location>
</feature>
<evidence type="ECO:0000313" key="13">
    <source>
        <dbReference type="Proteomes" id="UP000247476"/>
    </source>
</evidence>
<feature type="domain" description="Response regulatory" evidence="10">
    <location>
        <begin position="35"/>
        <end position="152"/>
    </location>
</feature>
<dbReference type="InterPro" id="IPR000160">
    <property type="entry name" value="GGDEF_dom"/>
</dbReference>
<dbReference type="InterPro" id="IPR020449">
    <property type="entry name" value="Tscrpt_reg_AraC-type_HTH"/>
</dbReference>
<dbReference type="PROSITE" id="PS50110">
    <property type="entry name" value="RESPONSE_REGULATORY"/>
    <property type="match status" value="1"/>
</dbReference>
<evidence type="ECO:0000256" key="8">
    <source>
        <dbReference type="PROSITE-ProRule" id="PRU00169"/>
    </source>
</evidence>
<dbReference type="PANTHER" id="PTHR42713">
    <property type="entry name" value="HISTIDINE KINASE-RELATED"/>
    <property type="match status" value="1"/>
</dbReference>
<keyword evidence="2" id="KW-0963">Cytoplasm</keyword>
<dbReference type="Proteomes" id="UP000247476">
    <property type="component" value="Unassembled WGS sequence"/>
</dbReference>
<dbReference type="InterPro" id="IPR011006">
    <property type="entry name" value="CheY-like_superfamily"/>
</dbReference>
<dbReference type="GO" id="GO:0005737">
    <property type="term" value="C:cytoplasm"/>
    <property type="evidence" value="ECO:0007669"/>
    <property type="project" value="UniProtKB-SubCell"/>
</dbReference>
<feature type="modified residue" description="4-aspartylphosphate" evidence="8">
    <location>
        <position position="87"/>
    </location>
</feature>
<dbReference type="Pfam" id="PF00072">
    <property type="entry name" value="Response_reg"/>
    <property type="match status" value="1"/>
</dbReference>
<evidence type="ECO:0000259" key="11">
    <source>
        <dbReference type="PROSITE" id="PS50887"/>
    </source>
</evidence>
<dbReference type="InterPro" id="IPR001789">
    <property type="entry name" value="Sig_transdc_resp-reg_receiver"/>
</dbReference>
<gene>
    <name evidence="12" type="ORF">DLM86_15325</name>
</gene>
<dbReference type="PROSITE" id="PS01124">
    <property type="entry name" value="HTH_ARAC_FAMILY_2"/>
    <property type="match status" value="1"/>
</dbReference>
<dbReference type="InterPro" id="IPR051552">
    <property type="entry name" value="HptR"/>
</dbReference>
<dbReference type="PRINTS" id="PR00032">
    <property type="entry name" value="HTHARAC"/>
</dbReference>
<keyword evidence="4" id="KW-0902">Two-component regulatory system</keyword>
<dbReference type="Gene3D" id="3.40.50.2300">
    <property type="match status" value="1"/>
</dbReference>
<evidence type="ECO:0000256" key="1">
    <source>
        <dbReference type="ARBA" id="ARBA00004496"/>
    </source>
</evidence>
<feature type="domain" description="GGDEF" evidence="11">
    <location>
        <begin position="211"/>
        <end position="339"/>
    </location>
</feature>
<comment type="subcellular location">
    <subcellularLocation>
        <location evidence="1">Cytoplasm</location>
    </subcellularLocation>
</comment>
<dbReference type="InterPro" id="IPR018062">
    <property type="entry name" value="HTH_AraC-typ_CS"/>
</dbReference>
<evidence type="ECO:0000256" key="3">
    <source>
        <dbReference type="ARBA" id="ARBA00022553"/>
    </source>
</evidence>
<dbReference type="InterPro" id="IPR018060">
    <property type="entry name" value="HTH_AraC"/>
</dbReference>
<organism evidence="12 13">
    <name type="scientific">Paenibacillus flagellatus</name>
    <dbReference type="NCBI Taxonomy" id="2211139"/>
    <lineage>
        <taxon>Bacteria</taxon>
        <taxon>Bacillati</taxon>
        <taxon>Bacillota</taxon>
        <taxon>Bacilli</taxon>
        <taxon>Bacillales</taxon>
        <taxon>Paenibacillaceae</taxon>
        <taxon>Paenibacillus</taxon>
    </lineage>
</organism>
<evidence type="ECO:0000256" key="6">
    <source>
        <dbReference type="ARBA" id="ARBA00023125"/>
    </source>
</evidence>
<dbReference type="SUPFAM" id="SSF46689">
    <property type="entry name" value="Homeodomain-like"/>
    <property type="match status" value="2"/>
</dbReference>
<keyword evidence="5" id="KW-0805">Transcription regulation</keyword>
<protein>
    <recommendedName>
        <fullName evidence="14">DNA-binding response regulator</fullName>
    </recommendedName>
</protein>
<evidence type="ECO:0000313" key="12">
    <source>
        <dbReference type="EMBL" id="PYI53923.1"/>
    </source>
</evidence>
<dbReference type="GO" id="GO:0043565">
    <property type="term" value="F:sequence-specific DNA binding"/>
    <property type="evidence" value="ECO:0007669"/>
    <property type="project" value="InterPro"/>
</dbReference>
<sequence length="571" mass="65542">MQRLDVERRSLSGTDRRRSPICYRSSRTREGSDLKLLLVDDEPLIRQNLSSAIDWRKHGIEIVGEAGDGIEALAKIEELRPDMVILDVHMPRMNGIQVAETIIDRPYKPNILFLSGIKEFEYARKALLFDAECYLLKPIRSEELDEMVEKVKNKIWREQYREEIGNRMKKQIAEHFDALREQFLNQVIRTSIHADVLDEKSAFFGIDLCSDAYALVLIDVEQLQEAGRPEEERQMLKYTVCDLARKVIGDDPDAILYVTYEEQLALLVTGDRTDRGAISDTCTRIMNALSDVLDVRVTIGVSRRTNEIARLPDCFKEAREALRHRFFQDGSCMLHISDVQVKREGAPDIPVPYEQLALSLKQGNTELLSAALADLFERIREQPALGYEYVITVAIRITSSFLGVVHELGYRQEEVFPDGCNPYSDLLGKRSIADVQRAIETVSATIAAFFNGKKSHKNAKTILKAKEYIESHYRNSELTLRLVSEQFHTSYTYFSHLFKQLTNESFSDYLNRVRVGKAKELLESSDLRVFEVAFEVGFKDPHYFSQSFKAIYGLSPTEYKRKHSNRESGRP</sequence>
<dbReference type="PROSITE" id="PS50887">
    <property type="entry name" value="GGDEF"/>
    <property type="match status" value="1"/>
</dbReference>
<evidence type="ECO:0000259" key="10">
    <source>
        <dbReference type="PROSITE" id="PS50110"/>
    </source>
</evidence>
<dbReference type="SUPFAM" id="SSF52172">
    <property type="entry name" value="CheY-like"/>
    <property type="match status" value="1"/>
</dbReference>
<evidence type="ECO:0008006" key="14">
    <source>
        <dbReference type="Google" id="ProtNLM"/>
    </source>
</evidence>
<dbReference type="Pfam" id="PF12833">
    <property type="entry name" value="HTH_18"/>
    <property type="match status" value="1"/>
</dbReference>
<comment type="caution">
    <text evidence="12">The sequence shown here is derived from an EMBL/GenBank/DDBJ whole genome shotgun (WGS) entry which is preliminary data.</text>
</comment>
<dbReference type="InterPro" id="IPR041522">
    <property type="entry name" value="CdaR_GGDEF"/>
</dbReference>
<dbReference type="SMART" id="SM00342">
    <property type="entry name" value="HTH_ARAC"/>
    <property type="match status" value="1"/>
</dbReference>
<evidence type="ECO:0000259" key="9">
    <source>
        <dbReference type="PROSITE" id="PS01124"/>
    </source>
</evidence>
<dbReference type="PROSITE" id="PS00041">
    <property type="entry name" value="HTH_ARAC_FAMILY_1"/>
    <property type="match status" value="1"/>
</dbReference>